<reference evidence="7 8" key="1">
    <citation type="journal article" date="2020" name="Phytopathology">
        <title>Genome Sequence Resources of Colletotrichum truncatum, C. plurivorum, C. musicola, and C. sojae: Four Species Pathogenic to Soybean (Glycine max).</title>
        <authorList>
            <person name="Rogerio F."/>
            <person name="Boufleur T.R."/>
            <person name="Ciampi-Guillardi M."/>
            <person name="Sukno S.A."/>
            <person name="Thon M.R."/>
            <person name="Massola Junior N.S."/>
            <person name="Baroncelli R."/>
        </authorList>
    </citation>
    <scope>NUCLEOTIDE SEQUENCE [LARGE SCALE GENOMIC DNA]</scope>
    <source>
        <strain evidence="7 8">LFN0009</strain>
    </source>
</reference>
<evidence type="ECO:0000256" key="4">
    <source>
        <dbReference type="ARBA" id="ARBA00022691"/>
    </source>
</evidence>
<evidence type="ECO:0000256" key="3">
    <source>
        <dbReference type="ARBA" id="ARBA00022679"/>
    </source>
</evidence>
<feature type="region of interest" description="Disordered" evidence="6">
    <location>
        <begin position="285"/>
        <end position="307"/>
    </location>
</feature>
<feature type="compositionally biased region" description="Polar residues" evidence="6">
    <location>
        <begin position="286"/>
        <end position="307"/>
    </location>
</feature>
<keyword evidence="3 5" id="KW-0808">Transferase</keyword>
<dbReference type="Pfam" id="PF00145">
    <property type="entry name" value="DNA_methylase"/>
    <property type="match status" value="2"/>
</dbReference>
<evidence type="ECO:0000256" key="2">
    <source>
        <dbReference type="ARBA" id="ARBA00022603"/>
    </source>
</evidence>
<comment type="similarity">
    <text evidence="5">Belongs to the class I-like SAM-binding methyltransferase superfamily. C5-methyltransferase family.</text>
</comment>
<protein>
    <recommendedName>
        <fullName evidence="1">DNA (cytosine-5-)-methyltransferase</fullName>
        <ecNumber evidence="1">2.1.1.37</ecNumber>
    </recommendedName>
</protein>
<feature type="active site" evidence="5">
    <location>
        <position position="389"/>
    </location>
</feature>
<evidence type="ECO:0000256" key="1">
    <source>
        <dbReference type="ARBA" id="ARBA00011975"/>
    </source>
</evidence>
<gene>
    <name evidence="7" type="ORF">CSOJ01_12480</name>
</gene>
<dbReference type="EC" id="2.1.1.37" evidence="1"/>
<dbReference type="InterPro" id="IPR029063">
    <property type="entry name" value="SAM-dependent_MTases_sf"/>
</dbReference>
<organism evidence="7 8">
    <name type="scientific">Colletotrichum sojae</name>
    <dbReference type="NCBI Taxonomy" id="2175907"/>
    <lineage>
        <taxon>Eukaryota</taxon>
        <taxon>Fungi</taxon>
        <taxon>Dikarya</taxon>
        <taxon>Ascomycota</taxon>
        <taxon>Pezizomycotina</taxon>
        <taxon>Sordariomycetes</taxon>
        <taxon>Hypocreomycetidae</taxon>
        <taxon>Glomerellales</taxon>
        <taxon>Glomerellaceae</taxon>
        <taxon>Colletotrichum</taxon>
        <taxon>Colletotrichum orchidearum species complex</taxon>
    </lineage>
</organism>
<comment type="caution">
    <text evidence="7">The sequence shown here is derived from an EMBL/GenBank/DDBJ whole genome shotgun (WGS) entry which is preliminary data.</text>
</comment>
<dbReference type="GO" id="GO:0032259">
    <property type="term" value="P:methylation"/>
    <property type="evidence" value="ECO:0007669"/>
    <property type="project" value="UniProtKB-KW"/>
</dbReference>
<dbReference type="PANTHER" id="PTHR10629:SF52">
    <property type="entry name" value="DNA (CYTOSINE-5)-METHYLTRANSFERASE 1"/>
    <property type="match status" value="1"/>
</dbReference>
<evidence type="ECO:0000313" key="7">
    <source>
        <dbReference type="EMBL" id="KAF6799487.1"/>
    </source>
</evidence>
<keyword evidence="8" id="KW-1185">Reference proteome</keyword>
<dbReference type="PANTHER" id="PTHR10629">
    <property type="entry name" value="CYTOSINE-SPECIFIC METHYLTRANSFERASE"/>
    <property type="match status" value="1"/>
</dbReference>
<evidence type="ECO:0000256" key="5">
    <source>
        <dbReference type="PROSITE-ProRule" id="PRU01016"/>
    </source>
</evidence>
<dbReference type="InterPro" id="IPR050390">
    <property type="entry name" value="C5-Methyltransferase"/>
</dbReference>
<dbReference type="GO" id="GO:0044027">
    <property type="term" value="P:negative regulation of gene expression via chromosomal CpG island methylation"/>
    <property type="evidence" value="ECO:0007669"/>
    <property type="project" value="TreeGrafter"/>
</dbReference>
<sequence>MPFSRAGSSPRDAIILDFEEPVCTDRDREIIDLERRVQDYRPRRHQSSAAASEVVDEEEEEDIASRELADIVDLTVDDEPVIIRQSRKRPRRVRPQVPERLHDRFQQGEVHIKLNKLYELDPDQAPVSDLGVSFVLVTSIVENLANGDVKIHGMPFCRSRTLMAKLPRKLNEIFALYEQEEDDDYRSVEAQATIEVPASALIRPRTLHLTNAPYPAHRYQPLAFSHHGAVEREGPLVCRWKFFVHYKDSKKRAQRKAHHWTLERVRADEVKRADFRVDEDLLRSNWRGQTTPGGSHNPQDDPSSSEANLAKGQRYTVFDSFSGAGGFSRGAERAGLKVKYAVDHWQKACASYKLNFPDTQLFETSVDEFLLSEKDWCMHTDILHLSPPCQTWSPAHTIPGANDEANIAALFACRSLVEKMRPRIFTLEQTFGILQRCHDPFFCSLMGGFTEFGYSVTWKIVHLQTWGLPQTRKRLIMIGACPGEKLPPFPTATHSETGLGGLSKHVTIRQALRKIDHTSTFHNPEEEIKATLPVGSVVSDPDEILRRCVTCSGGQNMHWSNTRAYTVREFASLQGFPVWHKFAPASKAVLKKQIGNAFPACVVRHLCTHLKNWLLEVDGLAPARPLRSSVGGRELVFVSERPRLETPPGSPVEVEMADIKYEGGGGGSPEEAIAIDEDIQMDIKFDYGSDEDMQDVPMIPPSPRSIRSATLSLPGTPEPAGCQCDPILID</sequence>
<evidence type="ECO:0000256" key="6">
    <source>
        <dbReference type="SAM" id="MobiDB-lite"/>
    </source>
</evidence>
<feature type="region of interest" description="Disordered" evidence="6">
    <location>
        <begin position="40"/>
        <end position="59"/>
    </location>
</feature>
<dbReference type="SUPFAM" id="SSF53335">
    <property type="entry name" value="S-adenosyl-L-methionine-dependent methyltransferases"/>
    <property type="match status" value="1"/>
</dbReference>
<dbReference type="GO" id="GO:0003886">
    <property type="term" value="F:DNA (cytosine-5-)-methyltransferase activity"/>
    <property type="evidence" value="ECO:0007669"/>
    <property type="project" value="UniProtKB-EC"/>
</dbReference>
<dbReference type="Gene3D" id="3.40.50.150">
    <property type="entry name" value="Vaccinia Virus protein VP39"/>
    <property type="match status" value="1"/>
</dbReference>
<keyword evidence="4 5" id="KW-0949">S-adenosyl-L-methionine</keyword>
<evidence type="ECO:0000313" key="8">
    <source>
        <dbReference type="Proteomes" id="UP000652219"/>
    </source>
</evidence>
<dbReference type="PROSITE" id="PS51679">
    <property type="entry name" value="SAM_MT_C5"/>
    <property type="match status" value="1"/>
</dbReference>
<name>A0A8H6IVQ2_9PEZI</name>
<accession>A0A8H6IVQ2</accession>
<dbReference type="GO" id="GO:0003677">
    <property type="term" value="F:DNA binding"/>
    <property type="evidence" value="ECO:0007669"/>
    <property type="project" value="TreeGrafter"/>
</dbReference>
<dbReference type="GO" id="GO:0005634">
    <property type="term" value="C:nucleus"/>
    <property type="evidence" value="ECO:0007669"/>
    <property type="project" value="TreeGrafter"/>
</dbReference>
<dbReference type="PRINTS" id="PR00105">
    <property type="entry name" value="C5METTRFRASE"/>
</dbReference>
<dbReference type="Proteomes" id="UP000652219">
    <property type="component" value="Unassembled WGS sequence"/>
</dbReference>
<dbReference type="AlphaFoldDB" id="A0A8H6IVQ2"/>
<keyword evidence="2 5" id="KW-0489">Methyltransferase</keyword>
<dbReference type="Gene3D" id="3.90.120.10">
    <property type="entry name" value="DNA Methylase, subunit A, domain 2"/>
    <property type="match status" value="1"/>
</dbReference>
<dbReference type="EMBL" id="WIGN01000321">
    <property type="protein sequence ID" value="KAF6799487.1"/>
    <property type="molecule type" value="Genomic_DNA"/>
</dbReference>
<proteinExistence type="inferred from homology"/>
<dbReference type="InterPro" id="IPR001525">
    <property type="entry name" value="C5_MeTfrase"/>
</dbReference>